<accession>A0A369IXI7</accession>
<protein>
    <submittedName>
        <fullName evidence="2">Uncharacterized protein</fullName>
    </submittedName>
</protein>
<evidence type="ECO:0000313" key="2">
    <source>
        <dbReference type="EMBL" id="RDB14511.1"/>
    </source>
</evidence>
<evidence type="ECO:0000313" key="3">
    <source>
        <dbReference type="Proteomes" id="UP000076154"/>
    </source>
</evidence>
<organism evidence="2 3">
    <name type="scientific">Hypsizygus marmoreus</name>
    <name type="common">White beech mushroom</name>
    <name type="synonym">Agaricus marmoreus</name>
    <dbReference type="NCBI Taxonomy" id="39966"/>
    <lineage>
        <taxon>Eukaryota</taxon>
        <taxon>Fungi</taxon>
        <taxon>Dikarya</taxon>
        <taxon>Basidiomycota</taxon>
        <taxon>Agaricomycotina</taxon>
        <taxon>Agaricomycetes</taxon>
        <taxon>Agaricomycetidae</taxon>
        <taxon>Agaricales</taxon>
        <taxon>Tricholomatineae</taxon>
        <taxon>Lyophyllaceae</taxon>
        <taxon>Hypsizygus</taxon>
    </lineage>
</organism>
<dbReference type="InParanoid" id="A0A369IXI7"/>
<proteinExistence type="predicted"/>
<name>A0A369IXI7_HYPMA</name>
<sequence length="240" mass="27589">MDDNTDGAWLLMSMDQADNIIENRSGFEEGPIDPTSLPMERATPPCDAYEASEEGDEEIFEYLESYLLIDECRTDHFREHHRVAASERSTERTSHSDQLPIDYDEIRVESDQRRERTRSSHPTHSQPAVPEEGYIEEYESLSQPQNATAFAAHQRPSNIPTFIEEDLRTICSDFTAFPGNFPEHPSWAENRMDTDDEGWRSPRPNPDPNEEQVGHPHTFLSETSLVKFTPRLPLDAIRNL</sequence>
<comment type="caution">
    <text evidence="2">The sequence shown here is derived from an EMBL/GenBank/DDBJ whole genome shotgun (WGS) entry which is preliminary data.</text>
</comment>
<feature type="compositionally biased region" description="Basic and acidic residues" evidence="1">
    <location>
        <begin position="190"/>
        <end position="200"/>
    </location>
</feature>
<gene>
    <name evidence="2" type="ORF">Hypma_016610</name>
</gene>
<feature type="compositionally biased region" description="Basic and acidic residues" evidence="1">
    <location>
        <begin position="104"/>
        <end position="118"/>
    </location>
</feature>
<evidence type="ECO:0000256" key="1">
    <source>
        <dbReference type="SAM" id="MobiDB-lite"/>
    </source>
</evidence>
<reference evidence="2" key="1">
    <citation type="submission" date="2018-04" db="EMBL/GenBank/DDBJ databases">
        <title>Whole genome sequencing of Hypsizygus marmoreus.</title>
        <authorList>
            <person name="Choi I.-G."/>
            <person name="Min B."/>
            <person name="Kim J.-G."/>
            <person name="Kim S."/>
            <person name="Oh Y.-L."/>
            <person name="Kong W.-S."/>
            <person name="Park H."/>
            <person name="Jeong J."/>
            <person name="Song E.-S."/>
        </authorList>
    </citation>
    <scope>NUCLEOTIDE SEQUENCE [LARGE SCALE GENOMIC DNA]</scope>
    <source>
        <strain evidence="2">51987-8</strain>
    </source>
</reference>
<feature type="region of interest" description="Disordered" evidence="1">
    <location>
        <begin position="182"/>
        <end position="218"/>
    </location>
</feature>
<feature type="region of interest" description="Disordered" evidence="1">
    <location>
        <begin position="83"/>
        <end position="131"/>
    </location>
</feature>
<dbReference type="AlphaFoldDB" id="A0A369IXI7"/>
<dbReference type="EMBL" id="LUEZ02000100">
    <property type="protein sequence ID" value="RDB14511.1"/>
    <property type="molecule type" value="Genomic_DNA"/>
</dbReference>
<dbReference type="Proteomes" id="UP000076154">
    <property type="component" value="Unassembled WGS sequence"/>
</dbReference>
<feature type="compositionally biased region" description="Basic and acidic residues" evidence="1">
    <location>
        <begin position="83"/>
        <end position="95"/>
    </location>
</feature>
<keyword evidence="3" id="KW-1185">Reference proteome</keyword>